<evidence type="ECO:0000313" key="1">
    <source>
        <dbReference type="EMBL" id="XDV00985.1"/>
    </source>
</evidence>
<dbReference type="NCBIfam" id="TIGR00738">
    <property type="entry name" value="rrf2_super"/>
    <property type="match status" value="1"/>
</dbReference>
<name>A0AB39WIT2_9FLAO</name>
<dbReference type="InterPro" id="IPR036390">
    <property type="entry name" value="WH_DNA-bd_sf"/>
</dbReference>
<dbReference type="AlphaFoldDB" id="A0AB39WIT2"/>
<dbReference type="InterPro" id="IPR000944">
    <property type="entry name" value="Tscrpt_reg_Rrf2"/>
</dbReference>
<dbReference type="PANTHER" id="PTHR33221">
    <property type="entry name" value="WINGED HELIX-TURN-HELIX TRANSCRIPTIONAL REGULATOR, RRF2 FAMILY"/>
    <property type="match status" value="1"/>
</dbReference>
<dbReference type="GO" id="GO:0003700">
    <property type="term" value="F:DNA-binding transcription factor activity"/>
    <property type="evidence" value="ECO:0007669"/>
    <property type="project" value="TreeGrafter"/>
</dbReference>
<dbReference type="RefSeq" id="WP_369764917.1">
    <property type="nucleotide sequence ID" value="NZ_CP165627.1"/>
</dbReference>
<organism evidence="1">
    <name type="scientific">Flavobacterium sp. WC2429</name>
    <dbReference type="NCBI Taxonomy" id="3234140"/>
    <lineage>
        <taxon>Bacteria</taxon>
        <taxon>Pseudomonadati</taxon>
        <taxon>Bacteroidota</taxon>
        <taxon>Flavobacteriia</taxon>
        <taxon>Flavobacteriales</taxon>
        <taxon>Flavobacteriaceae</taxon>
        <taxon>Flavobacterium</taxon>
    </lineage>
</organism>
<dbReference type="InterPro" id="IPR036388">
    <property type="entry name" value="WH-like_DNA-bd_sf"/>
</dbReference>
<gene>
    <name evidence="1" type="ORF">AB3G32_11675</name>
</gene>
<dbReference type="PANTHER" id="PTHR33221:SF15">
    <property type="entry name" value="HTH-TYPE TRANSCRIPTIONAL REGULATOR YWGB-RELATED"/>
    <property type="match status" value="1"/>
</dbReference>
<sequence>MFSKACEYGIRASIYIAKQSLLDRKVSLKEIAEAIESPTAYTSKILQQLCKSFIINSDKGPTGGFSMDTLEMGKVNLSTIVFAIDGDSIYNGCGLGLKKCNEQKPCPVHDQFKLVRGELKSMLERTSIKSLAVDLEKGLTFLKR</sequence>
<dbReference type="EMBL" id="CP165627">
    <property type="protein sequence ID" value="XDV00985.1"/>
    <property type="molecule type" value="Genomic_DNA"/>
</dbReference>
<accession>A0AB39WIT2</accession>
<proteinExistence type="predicted"/>
<dbReference type="SUPFAM" id="SSF46785">
    <property type="entry name" value="Winged helix' DNA-binding domain"/>
    <property type="match status" value="1"/>
</dbReference>
<reference evidence="1" key="1">
    <citation type="submission" date="2024-07" db="EMBL/GenBank/DDBJ databases">
        <authorList>
            <person name="Biller S.J."/>
        </authorList>
    </citation>
    <scope>NUCLEOTIDE SEQUENCE</scope>
    <source>
        <strain evidence="1">WC2429</strain>
    </source>
</reference>
<dbReference type="GO" id="GO:0005829">
    <property type="term" value="C:cytosol"/>
    <property type="evidence" value="ECO:0007669"/>
    <property type="project" value="TreeGrafter"/>
</dbReference>
<dbReference type="Gene3D" id="1.10.10.10">
    <property type="entry name" value="Winged helix-like DNA-binding domain superfamily/Winged helix DNA-binding domain"/>
    <property type="match status" value="1"/>
</dbReference>
<protein>
    <submittedName>
        <fullName evidence="1">Rrf2 family transcriptional regulator</fullName>
    </submittedName>
</protein>
<dbReference type="PROSITE" id="PS51197">
    <property type="entry name" value="HTH_RRF2_2"/>
    <property type="match status" value="1"/>
</dbReference>
<dbReference type="Pfam" id="PF02082">
    <property type="entry name" value="Rrf2"/>
    <property type="match status" value="1"/>
</dbReference>